<evidence type="ECO:0000256" key="2">
    <source>
        <dbReference type="ARBA" id="ARBA00022448"/>
    </source>
</evidence>
<reference evidence="11" key="3">
    <citation type="submission" date="2021-10" db="EMBL/GenBank/DDBJ databases">
        <title>Collection of gut derived symbiotic bacterial strains cultured from healthy donors.</title>
        <authorList>
            <person name="Lin H."/>
            <person name="Littmann E."/>
            <person name="Kohout C."/>
            <person name="Pamer E.G."/>
        </authorList>
    </citation>
    <scope>NUCLEOTIDE SEQUENCE</scope>
    <source>
        <strain evidence="11">DFI.4.48</strain>
    </source>
</reference>
<dbReference type="AlphaFoldDB" id="A0A2T3G3L4"/>
<evidence type="ECO:0000259" key="10">
    <source>
        <dbReference type="PROSITE" id="PS51352"/>
    </source>
</evidence>
<dbReference type="Proteomes" id="UP000241201">
    <property type="component" value="Unassembled WGS sequence"/>
</dbReference>
<dbReference type="PRINTS" id="PR00421">
    <property type="entry name" value="THIOREDOXIN"/>
</dbReference>
<keyword evidence="2" id="KW-0813">Transport</keyword>
<dbReference type="NCBIfam" id="TIGR01068">
    <property type="entry name" value="thioredoxin"/>
    <property type="match status" value="1"/>
</dbReference>
<evidence type="ECO:0000313" key="13">
    <source>
        <dbReference type="Proteomes" id="UP000241201"/>
    </source>
</evidence>
<keyword evidence="13" id="KW-1185">Reference proteome</keyword>
<dbReference type="InterPro" id="IPR013766">
    <property type="entry name" value="Thioredoxin_domain"/>
</dbReference>
<evidence type="ECO:0000256" key="8">
    <source>
        <dbReference type="PIRSR" id="PIRSR000077-1"/>
    </source>
</evidence>
<dbReference type="InterPro" id="IPR017937">
    <property type="entry name" value="Thioredoxin_CS"/>
</dbReference>
<dbReference type="GeneID" id="77469624"/>
<evidence type="ECO:0000256" key="3">
    <source>
        <dbReference type="ARBA" id="ARBA00022982"/>
    </source>
</evidence>
<evidence type="ECO:0000256" key="6">
    <source>
        <dbReference type="NCBIfam" id="TIGR01068"/>
    </source>
</evidence>
<evidence type="ECO:0000256" key="1">
    <source>
        <dbReference type="ARBA" id="ARBA00020570"/>
    </source>
</evidence>
<evidence type="ECO:0000256" key="7">
    <source>
        <dbReference type="PIRNR" id="PIRNR000077"/>
    </source>
</evidence>
<feature type="site" description="Contributes to redox potential value" evidence="8">
    <location>
        <position position="28"/>
    </location>
</feature>
<feature type="disulfide bond" description="Redox-active" evidence="9">
    <location>
        <begin position="27"/>
        <end position="30"/>
    </location>
</feature>
<dbReference type="SUPFAM" id="SSF52833">
    <property type="entry name" value="Thioredoxin-like"/>
    <property type="match status" value="1"/>
</dbReference>
<feature type="active site" description="Nucleophile" evidence="8">
    <location>
        <position position="27"/>
    </location>
</feature>
<dbReference type="RefSeq" id="WP_106986901.1">
    <property type="nucleotide sequence ID" value="NZ_DBGCOW010000045.1"/>
</dbReference>
<dbReference type="EMBL" id="PYLP01000001">
    <property type="protein sequence ID" value="PST42109.1"/>
    <property type="molecule type" value="Genomic_DNA"/>
</dbReference>
<dbReference type="InterPro" id="IPR036249">
    <property type="entry name" value="Thioredoxin-like_sf"/>
</dbReference>
<evidence type="ECO:0000313" key="12">
    <source>
        <dbReference type="EMBL" id="PST42109.1"/>
    </source>
</evidence>
<dbReference type="Proteomes" id="UP001198439">
    <property type="component" value="Unassembled WGS sequence"/>
</dbReference>
<dbReference type="PROSITE" id="PS00194">
    <property type="entry name" value="THIOREDOXIN_1"/>
    <property type="match status" value="1"/>
</dbReference>
<name>A0A2T3G3L4_9FIRM</name>
<evidence type="ECO:0000313" key="11">
    <source>
        <dbReference type="EMBL" id="MCB8610224.1"/>
    </source>
</evidence>
<keyword evidence="5 9" id="KW-0676">Redox-active center</keyword>
<dbReference type="FunFam" id="3.40.30.10:FF:000001">
    <property type="entry name" value="Thioredoxin"/>
    <property type="match status" value="1"/>
</dbReference>
<keyword evidence="4 9" id="KW-1015">Disulfide bond</keyword>
<evidence type="ECO:0000256" key="9">
    <source>
        <dbReference type="PIRSR" id="PIRSR000077-4"/>
    </source>
</evidence>
<sequence>MKIINSTQFDEVTSEGIVVVDFFANWCGPCKMLAPVLEEMADEYKQVKFVKVDVDQDVDLARRYGIQSIPNVIFFKDGKAVDQLVGFAGKDGVLEKLNPLL</sequence>
<reference evidence="12" key="2">
    <citation type="journal article" date="2019" name="Int. J. Syst. Evol. Microbiol.">
        <title>Faecalibacillus intestinalis gen. nov., sp. nov. and Faecalibacillus faecis sp. nov., isolated from human faeces.</title>
        <authorList>
            <person name="Seo B."/>
            <person name="Jeon K."/>
            <person name="Baek I."/>
            <person name="Lee Y.M."/>
            <person name="Baek K."/>
            <person name="Ko G."/>
        </authorList>
    </citation>
    <scope>NUCLEOTIDE SEQUENCE</scope>
    <source>
        <strain evidence="12">SNUG30370</strain>
    </source>
</reference>
<accession>A0A2T3G3L4</accession>
<dbReference type="Pfam" id="PF00085">
    <property type="entry name" value="Thioredoxin"/>
    <property type="match status" value="1"/>
</dbReference>
<dbReference type="PANTHER" id="PTHR46115">
    <property type="entry name" value="THIOREDOXIN-LIKE PROTEIN 1"/>
    <property type="match status" value="1"/>
</dbReference>
<keyword evidence="3" id="KW-0249">Electron transport</keyword>
<protein>
    <recommendedName>
        <fullName evidence="1 6">Thioredoxin</fullName>
    </recommendedName>
</protein>
<dbReference type="InterPro" id="IPR005746">
    <property type="entry name" value="Thioredoxin"/>
</dbReference>
<feature type="domain" description="Thioredoxin" evidence="10">
    <location>
        <begin position="1"/>
        <end position="101"/>
    </location>
</feature>
<dbReference type="Gene3D" id="3.40.30.10">
    <property type="entry name" value="Glutaredoxin"/>
    <property type="match status" value="1"/>
</dbReference>
<evidence type="ECO:0000256" key="4">
    <source>
        <dbReference type="ARBA" id="ARBA00023157"/>
    </source>
</evidence>
<dbReference type="PIRSF" id="PIRSF000077">
    <property type="entry name" value="Thioredoxin"/>
    <property type="match status" value="1"/>
</dbReference>
<organism evidence="12 13">
    <name type="scientific">Faecalibacillus faecis</name>
    <dbReference type="NCBI Taxonomy" id="1982628"/>
    <lineage>
        <taxon>Bacteria</taxon>
        <taxon>Bacillati</taxon>
        <taxon>Bacillota</taxon>
        <taxon>Erysipelotrichia</taxon>
        <taxon>Erysipelotrichales</taxon>
        <taxon>Coprobacillaceae</taxon>
        <taxon>Faecalibacillus</taxon>
    </lineage>
</organism>
<proteinExistence type="inferred from homology"/>
<feature type="site" description="Deprotonates C-terminal active site Cys" evidence="8">
    <location>
        <position position="21"/>
    </location>
</feature>
<reference evidence="13" key="1">
    <citation type="submission" date="2018-03" db="EMBL/GenBank/DDBJ databases">
        <title>Lachnoclostridium SNUG30370 gen.nov., sp.nov., isolated from human faeces.</title>
        <authorList>
            <person name="Seo B."/>
            <person name="Jeon K."/>
            <person name="Ko G."/>
        </authorList>
    </citation>
    <scope>NUCLEOTIDE SEQUENCE [LARGE SCALE GENOMIC DNA]</scope>
    <source>
        <strain evidence="13">SNUG30370</strain>
    </source>
</reference>
<dbReference type="CDD" id="cd02947">
    <property type="entry name" value="TRX_family"/>
    <property type="match status" value="1"/>
</dbReference>
<dbReference type="GO" id="GO:0015035">
    <property type="term" value="F:protein-disulfide reductase activity"/>
    <property type="evidence" value="ECO:0007669"/>
    <property type="project" value="UniProtKB-UniRule"/>
</dbReference>
<comment type="similarity">
    <text evidence="7">Belongs to the thioredoxin family.</text>
</comment>
<feature type="active site" description="Nucleophile" evidence="8">
    <location>
        <position position="30"/>
    </location>
</feature>
<evidence type="ECO:0000256" key="5">
    <source>
        <dbReference type="ARBA" id="ARBA00023284"/>
    </source>
</evidence>
<feature type="site" description="Contributes to redox potential value" evidence="8">
    <location>
        <position position="29"/>
    </location>
</feature>
<dbReference type="EMBL" id="JAJDKZ010000014">
    <property type="protein sequence ID" value="MCB8610224.1"/>
    <property type="molecule type" value="Genomic_DNA"/>
</dbReference>
<dbReference type="PROSITE" id="PS51352">
    <property type="entry name" value="THIOREDOXIN_2"/>
    <property type="match status" value="1"/>
</dbReference>
<gene>
    <name evidence="12" type="primary">trxA</name>
    <name evidence="12" type="ORF">C7U55_00705</name>
    <name evidence="11" type="ORF">LJD69_06425</name>
</gene>
<comment type="caution">
    <text evidence="12">The sequence shown here is derived from an EMBL/GenBank/DDBJ whole genome shotgun (WGS) entry which is preliminary data.</text>
</comment>